<accession>A0A426FL75</accession>
<dbReference type="RefSeq" id="WP_125095692.1">
    <property type="nucleotide sequence ID" value="NZ_RRUE01000002.1"/>
</dbReference>
<dbReference type="Proteomes" id="UP000270261">
    <property type="component" value="Unassembled WGS sequence"/>
</dbReference>
<keyword evidence="2" id="KW-1185">Reference proteome</keyword>
<evidence type="ECO:0000313" key="2">
    <source>
        <dbReference type="Proteomes" id="UP000270261"/>
    </source>
</evidence>
<dbReference type="AlphaFoldDB" id="A0A426FL75"/>
<sequence length="87" mass="9664">MVLNLMRRYPTPIGVTQTVEPLQSFRTQQAVFKFNSSAQTIDIYQYNTDSAFGTGPLDDTCYVNFRNGFGKEATTEQPGINASDSSN</sequence>
<reference evidence="1 2" key="1">
    <citation type="submission" date="2018-11" db="EMBL/GenBank/DDBJ databases">
        <title>Genome sequencing of Lautropia sp. KCOM 2505 (= ChDC F240).</title>
        <authorList>
            <person name="Kook J.-K."/>
            <person name="Park S.-N."/>
            <person name="Lim Y.K."/>
        </authorList>
    </citation>
    <scope>NUCLEOTIDE SEQUENCE [LARGE SCALE GENOMIC DNA]</scope>
    <source>
        <strain evidence="1 2">KCOM 2505</strain>
    </source>
</reference>
<dbReference type="EMBL" id="RRUE01000002">
    <property type="protein sequence ID" value="RRN43480.1"/>
    <property type="molecule type" value="Genomic_DNA"/>
</dbReference>
<name>A0A426FL75_9BURK</name>
<gene>
    <name evidence="1" type="ORF">EHV23_08445</name>
</gene>
<comment type="caution">
    <text evidence="1">The sequence shown here is derived from an EMBL/GenBank/DDBJ whole genome shotgun (WGS) entry which is preliminary data.</text>
</comment>
<organism evidence="1 2">
    <name type="scientific">Lautropia dentalis</name>
    <dbReference type="NCBI Taxonomy" id="2490857"/>
    <lineage>
        <taxon>Bacteria</taxon>
        <taxon>Pseudomonadati</taxon>
        <taxon>Pseudomonadota</taxon>
        <taxon>Betaproteobacteria</taxon>
        <taxon>Burkholderiales</taxon>
        <taxon>Burkholderiaceae</taxon>
        <taxon>Lautropia</taxon>
    </lineage>
</organism>
<evidence type="ECO:0000313" key="1">
    <source>
        <dbReference type="EMBL" id="RRN43480.1"/>
    </source>
</evidence>
<proteinExistence type="predicted"/>
<protein>
    <submittedName>
        <fullName evidence="1">Uncharacterized protein</fullName>
    </submittedName>
</protein>